<reference evidence="2" key="2">
    <citation type="submission" date="2017-02" db="UniProtKB">
        <authorList>
            <consortium name="WormBaseParasite"/>
        </authorList>
    </citation>
    <scope>IDENTIFICATION</scope>
</reference>
<accession>A0A0K0DBV5</accession>
<keyword evidence="1" id="KW-1185">Reference proteome</keyword>
<name>A0A0K0DBV5_ANGCA</name>
<proteinExistence type="predicted"/>
<reference evidence="1" key="1">
    <citation type="submission" date="2012-09" db="EMBL/GenBank/DDBJ databases">
        <authorList>
            <person name="Martin A.A."/>
        </authorList>
    </citation>
    <scope>NUCLEOTIDE SEQUENCE</scope>
</reference>
<evidence type="ECO:0000313" key="1">
    <source>
        <dbReference type="Proteomes" id="UP000035642"/>
    </source>
</evidence>
<evidence type="ECO:0000313" key="2">
    <source>
        <dbReference type="WBParaSite" id="ACAC_0000795701-mRNA-1"/>
    </source>
</evidence>
<dbReference type="AlphaFoldDB" id="A0A0K0DBV5"/>
<dbReference type="WBParaSite" id="ACAC_0000795701-mRNA-1">
    <property type="protein sequence ID" value="ACAC_0000795701-mRNA-1"/>
    <property type="gene ID" value="ACAC_0000795701"/>
</dbReference>
<organism evidence="1 2">
    <name type="scientific">Angiostrongylus cantonensis</name>
    <name type="common">Rat lungworm</name>
    <dbReference type="NCBI Taxonomy" id="6313"/>
    <lineage>
        <taxon>Eukaryota</taxon>
        <taxon>Metazoa</taxon>
        <taxon>Ecdysozoa</taxon>
        <taxon>Nematoda</taxon>
        <taxon>Chromadorea</taxon>
        <taxon>Rhabditida</taxon>
        <taxon>Rhabditina</taxon>
        <taxon>Rhabditomorpha</taxon>
        <taxon>Strongyloidea</taxon>
        <taxon>Metastrongylidae</taxon>
        <taxon>Angiostrongylus</taxon>
    </lineage>
</organism>
<sequence>MKKSPSIPLETVPMIVLRQWTTLTGHLTLTDGDDDHTLIYHGSRTQIDWVDVSRALMTYHRNKPPVDWEDVSHAVMI</sequence>
<protein>
    <submittedName>
        <fullName evidence="2">DUF551 domain-containing protein</fullName>
    </submittedName>
</protein>
<dbReference type="Proteomes" id="UP000035642">
    <property type="component" value="Unassembled WGS sequence"/>
</dbReference>